<dbReference type="EMBL" id="CP036290">
    <property type="protein sequence ID" value="QDU85069.1"/>
    <property type="molecule type" value="Genomic_DNA"/>
</dbReference>
<dbReference type="InterPro" id="IPR024618">
    <property type="entry name" value="DUF3857"/>
</dbReference>
<protein>
    <submittedName>
        <fullName evidence="3">Tetratricopeptide repeat protein</fullName>
    </submittedName>
</protein>
<dbReference type="SUPFAM" id="SSF54001">
    <property type="entry name" value="Cysteine proteinases"/>
    <property type="match status" value="1"/>
</dbReference>
<reference evidence="3 4" key="1">
    <citation type="submission" date="2019-02" db="EMBL/GenBank/DDBJ databases">
        <title>Deep-cultivation of Planctomycetes and their phenomic and genomic characterization uncovers novel biology.</title>
        <authorList>
            <person name="Wiegand S."/>
            <person name="Jogler M."/>
            <person name="Boedeker C."/>
            <person name="Pinto D."/>
            <person name="Vollmers J."/>
            <person name="Rivas-Marin E."/>
            <person name="Kohn T."/>
            <person name="Peeters S.H."/>
            <person name="Heuer A."/>
            <person name="Rast P."/>
            <person name="Oberbeckmann S."/>
            <person name="Bunk B."/>
            <person name="Jeske O."/>
            <person name="Meyerdierks A."/>
            <person name="Storesund J.E."/>
            <person name="Kallscheuer N."/>
            <person name="Luecker S."/>
            <person name="Lage O.M."/>
            <person name="Pohl T."/>
            <person name="Merkel B.J."/>
            <person name="Hornburger P."/>
            <person name="Mueller R.-W."/>
            <person name="Bruemmer F."/>
            <person name="Labrenz M."/>
            <person name="Spormann A.M."/>
            <person name="Op den Camp H."/>
            <person name="Overmann J."/>
            <person name="Amann R."/>
            <person name="Jetten M.S.M."/>
            <person name="Mascher T."/>
            <person name="Medema M.H."/>
            <person name="Devos D.P."/>
            <person name="Kaster A.-K."/>
            <person name="Ovreas L."/>
            <person name="Rohde M."/>
            <person name="Galperin M.Y."/>
            <person name="Jogler C."/>
        </authorList>
    </citation>
    <scope>NUCLEOTIDE SEQUENCE [LARGE SCALE GENOMIC DNA]</scope>
    <source>
        <strain evidence="3 4">Pla163</strain>
    </source>
</reference>
<dbReference type="Proteomes" id="UP000319342">
    <property type="component" value="Chromosome"/>
</dbReference>
<feature type="domain" description="DUF3857" evidence="2">
    <location>
        <begin position="703"/>
        <end position="858"/>
    </location>
</feature>
<evidence type="ECO:0000259" key="2">
    <source>
        <dbReference type="Pfam" id="PF12969"/>
    </source>
</evidence>
<dbReference type="Gene3D" id="1.25.40.10">
    <property type="entry name" value="Tetratricopeptide repeat domain"/>
    <property type="match status" value="2"/>
</dbReference>
<dbReference type="Gene3D" id="3.10.620.30">
    <property type="match status" value="1"/>
</dbReference>
<dbReference type="RefSeq" id="WP_145187738.1">
    <property type="nucleotide sequence ID" value="NZ_CP036290.1"/>
</dbReference>
<proteinExistence type="predicted"/>
<organism evidence="3 4">
    <name type="scientific">Rohdeia mirabilis</name>
    <dbReference type="NCBI Taxonomy" id="2528008"/>
    <lineage>
        <taxon>Bacteria</taxon>
        <taxon>Pseudomonadati</taxon>
        <taxon>Planctomycetota</taxon>
        <taxon>Planctomycetia</taxon>
        <taxon>Planctomycetia incertae sedis</taxon>
        <taxon>Rohdeia</taxon>
    </lineage>
</organism>
<gene>
    <name evidence="3" type="ORF">Pla163_21940</name>
</gene>
<dbReference type="OrthoDB" id="212892at2"/>
<evidence type="ECO:0000259" key="1">
    <source>
        <dbReference type="Pfam" id="PF01841"/>
    </source>
</evidence>
<dbReference type="Gene3D" id="2.60.120.1130">
    <property type="match status" value="1"/>
</dbReference>
<feature type="domain" description="Transglutaminase-like" evidence="1">
    <location>
        <begin position="906"/>
        <end position="982"/>
    </location>
</feature>
<sequence>MIHVPFRSLALAPLRSSGRGLAVALGLAVLLGLAPRATAASGDDPALESLRDTRAKAVAANSEGRVGDAVDALSDAVRRACEELATRPYDDRSSELADAVEYALVTLLSQLSVTGNRTYLTERLDGVSIDPVHGPSHALLAWIRERELEELGPLHHFEFAGPFDNERGAGLDRLPPAATEPDAVSYAGKLRDVVWRRTPQVAPRFGEVRFGKLIDPWNQACVVARTWVRSDGAREALLYLGATSEARAWVDGEQVVALLGERALRTDSVAVPIELDAGWNEIAILVGGEDGAPAFVARLAERGTARPLQLEHVAERPEGAQVHVLEARAPRSADPLDAPGARRRALADDTADGWLRRSRLADFYRPTPEAEHPGRAEAERAFELDPDSIEVRMRRASALEPTGSAAERDVNPWLRAVDDVLASDPNQPWALRQRARHSIVNQPLVQRALEELERALTRNPDDMQSLGLRVSILDSLGRSAEADRDRHRMLDLPRATLWPLYRAAAATVLSSADPLATQILEDAYASTQDTSYLSALAWRSDVFDREGESAADRVVRLARLTLEKDPWNGTPLVRAAYDLIGLGENDRALALVDEALELAPERATTHRWRARALVADGDIENAVAALERLLELDFSAEDDRRLLDHLRASGVEPFHAPYLEPLADVIARTTALEPSEPTPTGSGGGDGASREVLLSRVVVDVQPDGTAQRYYRQVVRVLTERGARDLDRVPFGAYGNQEVRVLTANVLGPDGEERGARTGRSSYGIVVDLPPLSVGDVIDLEWRVDDLRPTFFGHYFGFRSGFAPDPSVPTRESEIVLRTTPELPLRTHARGGVGAPQVVALEGGGEELTWRLDDLAPVRSEPLMPPATELLPTVQASSYASWDAFGTWWWDLIEEEIKVSPQMRDKVRELTADATTQAERLRAIYDFVVTDIRYNAWEFGVHGYQPYSAPVIYSRGFGDCKDKAILLRAMLSEVGIEAWPVLIDAQDRRQIEDHELALVEHFNHCIAYVPAQEGLPEMFLDGTARHHPLGVLPQMDAGARVLVVKEGGIEERTVPFGEAAANSWRLDIEAKLFADGGATIGLRRTSLGREGATDRARFDGSADEREETAKQLLARLFGPIAGGVQITTSDLDDLATPVSISMMVGAEQLARPTADGMEIPVSLDRLGLLRTAATVGADERRTDLLLTAPSSRTIRVVHILPETLAPADAPESVELRCEDATYTLTISLHATGWIVEESFALLSNRVPVERYAAFREFAARVDEAQSAVLVARTAQ</sequence>
<dbReference type="AlphaFoldDB" id="A0A518D0T8"/>
<dbReference type="InterPro" id="IPR038765">
    <property type="entry name" value="Papain-like_cys_pep_sf"/>
</dbReference>
<dbReference type="Pfam" id="PF13432">
    <property type="entry name" value="TPR_16"/>
    <property type="match status" value="1"/>
</dbReference>
<keyword evidence="4" id="KW-1185">Reference proteome</keyword>
<dbReference type="Pfam" id="PF01841">
    <property type="entry name" value="Transglut_core"/>
    <property type="match status" value="1"/>
</dbReference>
<dbReference type="Pfam" id="PF12969">
    <property type="entry name" value="DUF3857"/>
    <property type="match status" value="1"/>
</dbReference>
<dbReference type="InterPro" id="IPR011990">
    <property type="entry name" value="TPR-like_helical_dom_sf"/>
</dbReference>
<evidence type="ECO:0000313" key="4">
    <source>
        <dbReference type="Proteomes" id="UP000319342"/>
    </source>
</evidence>
<dbReference type="Gene3D" id="2.60.40.3140">
    <property type="match status" value="1"/>
</dbReference>
<dbReference type="InterPro" id="IPR002931">
    <property type="entry name" value="Transglutaminase-like"/>
</dbReference>
<evidence type="ECO:0000313" key="3">
    <source>
        <dbReference type="EMBL" id="QDU85069.1"/>
    </source>
</evidence>
<accession>A0A518D0T8</accession>
<name>A0A518D0T8_9BACT</name>
<dbReference type="SUPFAM" id="SSF48452">
    <property type="entry name" value="TPR-like"/>
    <property type="match status" value="2"/>
</dbReference>